<protein>
    <recommendedName>
        <fullName evidence="3">Spore coat protein U domain-containing protein</fullName>
    </recommendedName>
</protein>
<proteinExistence type="predicted"/>
<name>A0A7Y7QCH1_PHODD</name>
<dbReference type="AlphaFoldDB" id="A0A7Y7QCH1"/>
<evidence type="ECO:0000313" key="1">
    <source>
        <dbReference type="EMBL" id="NVO99497.1"/>
    </source>
</evidence>
<reference evidence="1 2" key="1">
    <citation type="submission" date="2020-06" db="EMBL/GenBank/DDBJ databases">
        <title>Photobacterium damselae subsp. damselae comparative genomics.</title>
        <authorList>
            <person name="Osorio C.R."/>
        </authorList>
    </citation>
    <scope>NUCLEOTIDE SEQUENCE [LARGE SCALE GENOMIC DNA]</scope>
    <source>
        <strain evidence="1 2">TW250/03</strain>
    </source>
</reference>
<evidence type="ECO:0008006" key="3">
    <source>
        <dbReference type="Google" id="ProtNLM"/>
    </source>
</evidence>
<dbReference type="Proteomes" id="UP000533429">
    <property type="component" value="Unassembled WGS sequence"/>
</dbReference>
<accession>A0A7Y7QCH1</accession>
<gene>
    <name evidence="1" type="ORF">HWA77_04660</name>
</gene>
<dbReference type="EMBL" id="JABXOR010000289">
    <property type="protein sequence ID" value="NVO99497.1"/>
    <property type="molecule type" value="Genomic_DNA"/>
</dbReference>
<sequence>MKKFSLSVIAMTTLFSAGMAQAGDVKLNGHVKPVCEIRGLTSSIVDFGDVSVIEQTGSVPNLTFQCNDYDGAKVTMISAEGGLESDDAEDLSLSYEAVLTIGNDIKTFNAPGGYNTNNHTETYTLSGSPDLAAGMAGKIDLKTTEAAMWSGGYSDTLTVAITAQ</sequence>
<organism evidence="1 2">
    <name type="scientific">Photobacterium damselae subsp. damselae</name>
    <name type="common">Listonella damsela</name>
    <dbReference type="NCBI Taxonomy" id="85581"/>
    <lineage>
        <taxon>Bacteria</taxon>
        <taxon>Pseudomonadati</taxon>
        <taxon>Pseudomonadota</taxon>
        <taxon>Gammaproteobacteria</taxon>
        <taxon>Vibrionales</taxon>
        <taxon>Vibrionaceae</taxon>
        <taxon>Photobacterium</taxon>
    </lineage>
</organism>
<dbReference type="RefSeq" id="WP_069532087.1">
    <property type="nucleotide sequence ID" value="NZ_JABXOQ010000127.1"/>
</dbReference>
<evidence type="ECO:0000313" key="2">
    <source>
        <dbReference type="Proteomes" id="UP000533429"/>
    </source>
</evidence>
<comment type="caution">
    <text evidence="1">The sequence shown here is derived from an EMBL/GenBank/DDBJ whole genome shotgun (WGS) entry which is preliminary data.</text>
</comment>